<dbReference type="RefSeq" id="WP_130106992.1">
    <property type="nucleotide sequence ID" value="NZ_CP025781.1"/>
</dbReference>
<sequence length="93" mass="10625">MIKSFKHKGLEAFFLTGSKAGIRPDHASKLNIVLTHLDVADCPQDMGTPSWRLHPLKGPLDQHWAVTINGNWRLTFRFLPDGNVELVDYQDYH</sequence>
<accession>A0A7G3GBK3</accession>
<keyword evidence="2" id="KW-1185">Reference proteome</keyword>
<dbReference type="PANTHER" id="PTHR40266:SF2">
    <property type="entry name" value="TOXIN HIGB-1"/>
    <property type="match status" value="1"/>
</dbReference>
<gene>
    <name evidence="1" type="ORF">C1H71_13540</name>
</gene>
<dbReference type="Pfam" id="PF05015">
    <property type="entry name" value="HigB-like_toxin"/>
    <property type="match status" value="1"/>
</dbReference>
<dbReference type="InterPro" id="IPR035093">
    <property type="entry name" value="RelE/ParE_toxin_dom_sf"/>
</dbReference>
<name>A0A7G3GBK3_9NEIS</name>
<dbReference type="InterPro" id="IPR007711">
    <property type="entry name" value="HigB-1"/>
</dbReference>
<dbReference type="AlphaFoldDB" id="A0A7G3GBK3"/>
<dbReference type="SUPFAM" id="SSF143011">
    <property type="entry name" value="RelE-like"/>
    <property type="match status" value="1"/>
</dbReference>
<dbReference type="Proteomes" id="UP000515917">
    <property type="component" value="Chromosome"/>
</dbReference>
<protein>
    <submittedName>
        <fullName evidence="1">Killer protein</fullName>
    </submittedName>
</protein>
<dbReference type="EMBL" id="CP025781">
    <property type="protein sequence ID" value="QBC44453.1"/>
    <property type="molecule type" value="Genomic_DNA"/>
</dbReference>
<reference evidence="1 2" key="1">
    <citation type="submission" date="2018-01" db="EMBL/GenBank/DDBJ databases">
        <title>Genome sequence of Iodobacter sp. strain PCH194 isolated from Indian Trans-Himalaya.</title>
        <authorList>
            <person name="Kumar V."/>
            <person name="Thakur V."/>
            <person name="Kumar S."/>
            <person name="Singh D."/>
        </authorList>
    </citation>
    <scope>NUCLEOTIDE SEQUENCE [LARGE SCALE GENOMIC DNA]</scope>
    <source>
        <strain evidence="1 2">PCH194</strain>
    </source>
</reference>
<organism evidence="1 2">
    <name type="scientific">Iodobacter fluviatilis</name>
    <dbReference type="NCBI Taxonomy" id="537"/>
    <lineage>
        <taxon>Bacteria</taxon>
        <taxon>Pseudomonadati</taxon>
        <taxon>Pseudomonadota</taxon>
        <taxon>Betaproteobacteria</taxon>
        <taxon>Neisseriales</taxon>
        <taxon>Chitinibacteraceae</taxon>
        <taxon>Iodobacter</taxon>
    </lineage>
</organism>
<evidence type="ECO:0000313" key="1">
    <source>
        <dbReference type="EMBL" id="QBC44453.1"/>
    </source>
</evidence>
<evidence type="ECO:0000313" key="2">
    <source>
        <dbReference type="Proteomes" id="UP000515917"/>
    </source>
</evidence>
<dbReference type="Gene3D" id="3.30.2310.20">
    <property type="entry name" value="RelE-like"/>
    <property type="match status" value="1"/>
</dbReference>
<dbReference type="KEGG" id="ifl:C1H71_13540"/>
<proteinExistence type="predicted"/>
<dbReference type="PANTHER" id="PTHR40266">
    <property type="entry name" value="TOXIN HIGB-1"/>
    <property type="match status" value="1"/>
</dbReference>